<evidence type="ECO:0000256" key="2">
    <source>
        <dbReference type="SAM" id="MobiDB-lite"/>
    </source>
</evidence>
<dbReference type="PANTHER" id="PTHR48081:SF8">
    <property type="entry name" value="ALPHA_BETA HYDROLASE FOLD-3 DOMAIN-CONTAINING PROTEIN-RELATED"/>
    <property type="match status" value="1"/>
</dbReference>
<evidence type="ECO:0000313" key="6">
    <source>
        <dbReference type="Proteomes" id="UP000807306"/>
    </source>
</evidence>
<protein>
    <submittedName>
        <fullName evidence="5">Alpha/Beta hydrolase protein</fullName>
    </submittedName>
</protein>
<evidence type="ECO:0000259" key="4">
    <source>
        <dbReference type="Pfam" id="PF07859"/>
    </source>
</evidence>
<keyword evidence="1 5" id="KW-0378">Hydrolase</keyword>
<dbReference type="Gene3D" id="3.40.50.1820">
    <property type="entry name" value="alpha/beta hydrolase"/>
    <property type="match status" value="2"/>
</dbReference>
<evidence type="ECO:0000313" key="5">
    <source>
        <dbReference type="EMBL" id="KAF9534497.1"/>
    </source>
</evidence>
<keyword evidence="3" id="KW-1133">Transmembrane helix</keyword>
<accession>A0A9P6JUN6</accession>
<gene>
    <name evidence="5" type="ORF">CPB83DRAFT_844319</name>
</gene>
<proteinExistence type="predicted"/>
<dbReference type="Proteomes" id="UP000807306">
    <property type="component" value="Unassembled WGS sequence"/>
</dbReference>
<keyword evidence="6" id="KW-1185">Reference proteome</keyword>
<dbReference type="InterPro" id="IPR013094">
    <property type="entry name" value="AB_hydrolase_3"/>
</dbReference>
<evidence type="ECO:0000256" key="1">
    <source>
        <dbReference type="ARBA" id="ARBA00022801"/>
    </source>
</evidence>
<feature type="region of interest" description="Disordered" evidence="2">
    <location>
        <begin position="282"/>
        <end position="307"/>
    </location>
</feature>
<dbReference type="InterPro" id="IPR029058">
    <property type="entry name" value="AB_hydrolase_fold"/>
</dbReference>
<feature type="compositionally biased region" description="Low complexity" evidence="2">
    <location>
        <begin position="282"/>
        <end position="293"/>
    </location>
</feature>
<dbReference type="SUPFAM" id="SSF53474">
    <property type="entry name" value="alpha/beta-Hydrolases"/>
    <property type="match status" value="1"/>
</dbReference>
<name>A0A9P6JUN6_9AGAR</name>
<dbReference type="Pfam" id="PF07859">
    <property type="entry name" value="Abhydrolase_3"/>
    <property type="match status" value="1"/>
</dbReference>
<feature type="domain" description="Alpha/beta hydrolase fold-3" evidence="4">
    <location>
        <begin position="174"/>
        <end position="290"/>
    </location>
</feature>
<dbReference type="GO" id="GO:0016787">
    <property type="term" value="F:hydrolase activity"/>
    <property type="evidence" value="ECO:0007669"/>
    <property type="project" value="UniProtKB-KW"/>
</dbReference>
<sequence length="586" mass="66042">MLYDKNPPYPHYDNLPYGKEPWKALYVFQRLFTTLLLVPVWVVYYSIVPRRYRPRASWNLRQIVNINFTRRIFKVTEVAGVTWGTRDPTKAPEERTLRETRFEWVEPLKEEWRTGILNTQTIPFNRVGCFVWPKVVHPEVHKVRTRWGSNPHEGQLEQTIDLEDHSGEVPIIGIFMHGGGYCHMSANESSRTSRIPRGLVERKIMQEVYSVEYRLLQHAPFPAVVIDAAAVYAHVIEQYGIRRSKCKIVLIGDSSGGNLVLSLARWLRDEAHLPAPDGLLLLSPSSDPSQNLPETLSSYIPRPNERSDYLVDNPEPRALLQRTFLGFASQQGTTAQDEEKRLVEVIHSEYVSPCSPIVLKRWGHEAKQDPEGQHEQHFVRNVFKRLPTALRITRAPSALERSVILPQSEGEGAKVDAGPTVVLPHNAEKQLNPAVQTNEALLSPPPIHPMSVTSSTSSADDTLVSTSPIAPVKSIQSNGKPVSDATASHNYRATCGFPTLFAEFPRSLVVCGDAERLVREVRSLISAMEKDGVDLNVVWASDACHDVLILDPFWWDKKVIEDVWNGVDKWAAGFKDSDIPVPDTST</sequence>
<dbReference type="AlphaFoldDB" id="A0A9P6JUN6"/>
<dbReference type="EMBL" id="MU157826">
    <property type="protein sequence ID" value="KAF9534497.1"/>
    <property type="molecule type" value="Genomic_DNA"/>
</dbReference>
<dbReference type="OrthoDB" id="2152029at2759"/>
<dbReference type="InterPro" id="IPR050300">
    <property type="entry name" value="GDXG_lipolytic_enzyme"/>
</dbReference>
<organism evidence="5 6">
    <name type="scientific">Crepidotus variabilis</name>
    <dbReference type="NCBI Taxonomy" id="179855"/>
    <lineage>
        <taxon>Eukaryota</taxon>
        <taxon>Fungi</taxon>
        <taxon>Dikarya</taxon>
        <taxon>Basidiomycota</taxon>
        <taxon>Agaricomycotina</taxon>
        <taxon>Agaricomycetes</taxon>
        <taxon>Agaricomycetidae</taxon>
        <taxon>Agaricales</taxon>
        <taxon>Agaricineae</taxon>
        <taxon>Crepidotaceae</taxon>
        <taxon>Crepidotus</taxon>
    </lineage>
</organism>
<evidence type="ECO:0000256" key="3">
    <source>
        <dbReference type="SAM" id="Phobius"/>
    </source>
</evidence>
<reference evidence="5" key="1">
    <citation type="submission" date="2020-11" db="EMBL/GenBank/DDBJ databases">
        <authorList>
            <consortium name="DOE Joint Genome Institute"/>
            <person name="Ahrendt S."/>
            <person name="Riley R."/>
            <person name="Andreopoulos W."/>
            <person name="Labutti K."/>
            <person name="Pangilinan J."/>
            <person name="Ruiz-Duenas F.J."/>
            <person name="Barrasa J.M."/>
            <person name="Sanchez-Garcia M."/>
            <person name="Camarero S."/>
            <person name="Miyauchi S."/>
            <person name="Serrano A."/>
            <person name="Linde D."/>
            <person name="Babiker R."/>
            <person name="Drula E."/>
            <person name="Ayuso-Fernandez I."/>
            <person name="Pacheco R."/>
            <person name="Padilla G."/>
            <person name="Ferreira P."/>
            <person name="Barriuso J."/>
            <person name="Kellner H."/>
            <person name="Castanera R."/>
            <person name="Alfaro M."/>
            <person name="Ramirez L."/>
            <person name="Pisabarro A.G."/>
            <person name="Kuo A."/>
            <person name="Tritt A."/>
            <person name="Lipzen A."/>
            <person name="He G."/>
            <person name="Yan M."/>
            <person name="Ng V."/>
            <person name="Cullen D."/>
            <person name="Martin F."/>
            <person name="Rosso M.-N."/>
            <person name="Henrissat B."/>
            <person name="Hibbett D."/>
            <person name="Martinez A.T."/>
            <person name="Grigoriev I.V."/>
        </authorList>
    </citation>
    <scope>NUCLEOTIDE SEQUENCE</scope>
    <source>
        <strain evidence="5">CBS 506.95</strain>
    </source>
</reference>
<keyword evidence="3" id="KW-0472">Membrane</keyword>
<dbReference type="PANTHER" id="PTHR48081">
    <property type="entry name" value="AB HYDROLASE SUPERFAMILY PROTEIN C4A8.06C"/>
    <property type="match status" value="1"/>
</dbReference>
<comment type="caution">
    <text evidence="5">The sequence shown here is derived from an EMBL/GenBank/DDBJ whole genome shotgun (WGS) entry which is preliminary data.</text>
</comment>
<keyword evidence="3" id="KW-0812">Transmembrane</keyword>
<feature type="transmembrane region" description="Helical" evidence="3">
    <location>
        <begin position="27"/>
        <end position="47"/>
    </location>
</feature>